<gene>
    <name evidence="8" type="ORF">ACHAWO_009660</name>
</gene>
<dbReference type="GO" id="GO:0006950">
    <property type="term" value="P:response to stress"/>
    <property type="evidence" value="ECO:0007669"/>
    <property type="project" value="UniProtKB-ARBA"/>
</dbReference>
<evidence type="ECO:0000256" key="4">
    <source>
        <dbReference type="ARBA" id="ARBA00022824"/>
    </source>
</evidence>
<comment type="subcellular location">
    <subcellularLocation>
        <location evidence="1 7">Endoplasmic reticulum membrane</location>
        <topology evidence="1 7">Multi-pass membrane protein</topology>
    </subcellularLocation>
</comment>
<feature type="transmembrane region" description="Helical" evidence="7">
    <location>
        <begin position="86"/>
        <end position="103"/>
    </location>
</feature>
<dbReference type="GO" id="GO:0005789">
    <property type="term" value="C:endoplasmic reticulum membrane"/>
    <property type="evidence" value="ECO:0007669"/>
    <property type="project" value="UniProtKB-SubCell"/>
</dbReference>
<dbReference type="AlphaFoldDB" id="A0ABD3PGC9"/>
<name>A0ABD3PGC9_9STRA</name>
<keyword evidence="6 7" id="KW-0472">Membrane</keyword>
<feature type="transmembrane region" description="Helical" evidence="7">
    <location>
        <begin position="110"/>
        <end position="133"/>
    </location>
</feature>
<feature type="transmembrane region" description="Helical" evidence="7">
    <location>
        <begin position="55"/>
        <end position="74"/>
    </location>
</feature>
<evidence type="ECO:0000313" key="9">
    <source>
        <dbReference type="Proteomes" id="UP001530400"/>
    </source>
</evidence>
<dbReference type="EMBL" id="JALLPJ020000655">
    <property type="protein sequence ID" value="KAL3786316.1"/>
    <property type="molecule type" value="Genomic_DNA"/>
</dbReference>
<reference evidence="8 9" key="1">
    <citation type="submission" date="2024-10" db="EMBL/GenBank/DDBJ databases">
        <title>Updated reference genomes for cyclostephanoid diatoms.</title>
        <authorList>
            <person name="Roberts W.R."/>
            <person name="Alverson A.J."/>
        </authorList>
    </citation>
    <scope>NUCLEOTIDE SEQUENCE [LARGE SCALE GENOMIC DNA]</scope>
    <source>
        <strain evidence="8 9">AJA010-31</strain>
    </source>
</reference>
<evidence type="ECO:0000313" key="8">
    <source>
        <dbReference type="EMBL" id="KAL3786316.1"/>
    </source>
</evidence>
<evidence type="ECO:0000256" key="5">
    <source>
        <dbReference type="ARBA" id="ARBA00022989"/>
    </source>
</evidence>
<organism evidence="8 9">
    <name type="scientific">Cyclotella atomus</name>
    <dbReference type="NCBI Taxonomy" id="382360"/>
    <lineage>
        <taxon>Eukaryota</taxon>
        <taxon>Sar</taxon>
        <taxon>Stramenopiles</taxon>
        <taxon>Ochrophyta</taxon>
        <taxon>Bacillariophyta</taxon>
        <taxon>Coscinodiscophyceae</taxon>
        <taxon>Thalassiosirophycidae</taxon>
        <taxon>Stephanodiscales</taxon>
        <taxon>Stephanodiscaceae</taxon>
        <taxon>Cyclotella</taxon>
    </lineage>
</organism>
<proteinExistence type="inferred from homology"/>
<keyword evidence="9" id="KW-1185">Reference proteome</keyword>
<evidence type="ECO:0000256" key="6">
    <source>
        <dbReference type="ARBA" id="ARBA00023136"/>
    </source>
</evidence>
<evidence type="ECO:0000256" key="1">
    <source>
        <dbReference type="ARBA" id="ARBA00004477"/>
    </source>
</evidence>
<dbReference type="PANTHER" id="PTHR11009">
    <property type="entry name" value="DER1-LIKE PROTEIN, DERLIN"/>
    <property type="match status" value="1"/>
</dbReference>
<evidence type="ECO:0000256" key="7">
    <source>
        <dbReference type="RuleBase" id="RU363059"/>
    </source>
</evidence>
<dbReference type="Pfam" id="PF04511">
    <property type="entry name" value="DER1"/>
    <property type="match status" value="1"/>
</dbReference>
<dbReference type="Proteomes" id="UP001530400">
    <property type="component" value="Unassembled WGS sequence"/>
</dbReference>
<comment type="caution">
    <text evidence="7">Lacks conserved residue(s) required for the propagation of feature annotation.</text>
</comment>
<dbReference type="InterPro" id="IPR007599">
    <property type="entry name" value="DER1"/>
</dbReference>
<protein>
    <recommendedName>
        <fullName evidence="7">Derlin</fullName>
    </recommendedName>
</protein>
<evidence type="ECO:0000256" key="2">
    <source>
        <dbReference type="ARBA" id="ARBA00008917"/>
    </source>
</evidence>
<keyword evidence="4 7" id="KW-0256">Endoplasmic reticulum</keyword>
<accession>A0ABD3PGC9</accession>
<comment type="similarity">
    <text evidence="2 7">Belongs to the derlin family.</text>
</comment>
<comment type="caution">
    <text evidence="8">The sequence shown here is derived from an EMBL/GenBank/DDBJ whole genome shotgun (WGS) entry which is preliminary data.</text>
</comment>
<keyword evidence="5 7" id="KW-1133">Transmembrane helix</keyword>
<sequence length="210" mass="23919">MSQISGRYEMMGPICTRVRLRQPYQQNQNGEGNASETSGVSQRVEYYERGETSDYVFALLLGCVGILLSNWFLLPYIPSSITHNQQFVFFNRHLTFFVVYIWSKQHPNHIVNLFGVQMTAAWLPYSYLVLGFAMSNGQLFPLDMLHGMFVGHVYYYLACVVPKVLRGKVIIVTPLWLVDFCYWMEGSRFGDGGLMDNNPMVVDVDGVIGG</sequence>
<evidence type="ECO:0000256" key="3">
    <source>
        <dbReference type="ARBA" id="ARBA00022692"/>
    </source>
</evidence>
<keyword evidence="3 7" id="KW-0812">Transmembrane</keyword>
<comment type="function">
    <text evidence="7">May be involved in the degradation of misfolded endoplasmic reticulum (ER) luminal proteins.</text>
</comment>